<reference evidence="3 4" key="1">
    <citation type="submission" date="2016-11" db="EMBL/GenBank/DDBJ databases">
        <authorList>
            <person name="Jaros S."/>
            <person name="Januszkiewicz K."/>
            <person name="Wedrychowicz H."/>
        </authorList>
    </citation>
    <scope>NUCLEOTIDE SEQUENCE [LARGE SCALE GENOMIC DNA]</scope>
    <source>
        <strain evidence="3 4">DSM 5091</strain>
    </source>
</reference>
<evidence type="ECO:0000259" key="2">
    <source>
        <dbReference type="PROSITE" id="PS51833"/>
    </source>
</evidence>
<dbReference type="OrthoDB" id="9804751at2"/>
<evidence type="ECO:0000313" key="3">
    <source>
        <dbReference type="EMBL" id="SHI55576.1"/>
    </source>
</evidence>
<feature type="domain" description="HDOD" evidence="2">
    <location>
        <begin position="198"/>
        <end position="385"/>
    </location>
</feature>
<dbReference type="STRING" id="1122189.SAMN02745165_00394"/>
<dbReference type="PIRSF" id="PIRSF003180">
    <property type="entry name" value="DiGMPpdiest_YuxH"/>
    <property type="match status" value="1"/>
</dbReference>
<dbReference type="InterPro" id="IPR001633">
    <property type="entry name" value="EAL_dom"/>
</dbReference>
<dbReference type="SMART" id="SM00052">
    <property type="entry name" value="EAL"/>
    <property type="match status" value="1"/>
</dbReference>
<keyword evidence="4" id="KW-1185">Reference proteome</keyword>
<dbReference type="PANTHER" id="PTHR33525">
    <property type="match status" value="1"/>
</dbReference>
<protein>
    <submittedName>
        <fullName evidence="3">EAL and modified HD-GYP domain-containing signal transduction protein</fullName>
    </submittedName>
</protein>
<dbReference type="InterPro" id="IPR013976">
    <property type="entry name" value="HDOD"/>
</dbReference>
<organism evidence="3 4">
    <name type="scientific">Malonomonas rubra DSM 5091</name>
    <dbReference type="NCBI Taxonomy" id="1122189"/>
    <lineage>
        <taxon>Bacteria</taxon>
        <taxon>Pseudomonadati</taxon>
        <taxon>Thermodesulfobacteriota</taxon>
        <taxon>Desulfuromonadia</taxon>
        <taxon>Desulfuromonadales</taxon>
        <taxon>Geopsychrobacteraceae</taxon>
        <taxon>Malonomonas</taxon>
    </lineage>
</organism>
<proteinExistence type="predicted"/>
<dbReference type="PROSITE" id="PS50883">
    <property type="entry name" value="EAL"/>
    <property type="match status" value="1"/>
</dbReference>
<evidence type="ECO:0000259" key="1">
    <source>
        <dbReference type="PROSITE" id="PS50883"/>
    </source>
</evidence>
<gene>
    <name evidence="3" type="ORF">SAMN02745165_00394</name>
</gene>
<dbReference type="AlphaFoldDB" id="A0A1M6C3I2"/>
<dbReference type="SUPFAM" id="SSF109604">
    <property type="entry name" value="HD-domain/PDEase-like"/>
    <property type="match status" value="1"/>
</dbReference>
<dbReference type="InterPro" id="IPR035919">
    <property type="entry name" value="EAL_sf"/>
</dbReference>
<dbReference type="EMBL" id="FQZT01000001">
    <property type="protein sequence ID" value="SHI55576.1"/>
    <property type="molecule type" value="Genomic_DNA"/>
</dbReference>
<sequence length="403" mass="45263">MERFIARQPIFDWEKNIFGYQLLFRNSLDNYFSGCNLDEASSEVIANSFLLFSIEEMTDDSRAFLKATHHTIKSGYISALPPQAVVIEIMQPLVPDPELVIACGHLKAAGYTLALDDFIFDDNIESLLNYIDIVKFDTTSTSLEDCQDISDELHPRGIKLLATKVESYEAFHQLQNSGVDYFQGYFFSKPTVLSRKDIPANTMKYVQILQQVNAPEIDYEKLADTIQGEMSVAYKLLKLINSAAFGLPKPVHSIKQALALLGGKELRKWVSLISMTGMASDKPNQLVINSLARGKSCELLAPHVGMVSRAPDLFLMGLFSMLDGIIDRSLNDVLNDIPFEEDLKDALLGKPGHPRKVLDLVLAQEMGLWRVLGYIADSLRLKENTLQEIYIEALKWAEETFKA</sequence>
<evidence type="ECO:0000313" key="4">
    <source>
        <dbReference type="Proteomes" id="UP000184171"/>
    </source>
</evidence>
<dbReference type="Proteomes" id="UP000184171">
    <property type="component" value="Unassembled WGS sequence"/>
</dbReference>
<dbReference type="Gene3D" id="3.20.20.450">
    <property type="entry name" value="EAL domain"/>
    <property type="match status" value="1"/>
</dbReference>
<name>A0A1M6C3I2_MALRU</name>
<dbReference type="Pfam" id="PF08668">
    <property type="entry name" value="HDOD"/>
    <property type="match status" value="1"/>
</dbReference>
<dbReference type="RefSeq" id="WP_072905059.1">
    <property type="nucleotide sequence ID" value="NZ_FQZT01000001.1"/>
</dbReference>
<dbReference type="Pfam" id="PF00563">
    <property type="entry name" value="EAL"/>
    <property type="match status" value="1"/>
</dbReference>
<dbReference type="InterPro" id="IPR014408">
    <property type="entry name" value="dGMP_Pdiesterase_EAL/HD-GYP"/>
</dbReference>
<accession>A0A1M6C3I2</accession>
<dbReference type="PANTHER" id="PTHR33525:SF4">
    <property type="entry name" value="CYCLIC DI-GMP PHOSPHODIESTERASE CDGJ"/>
    <property type="match status" value="1"/>
</dbReference>
<dbReference type="Gene3D" id="1.10.3210.10">
    <property type="entry name" value="Hypothetical protein af1432"/>
    <property type="match status" value="1"/>
</dbReference>
<dbReference type="InterPro" id="IPR052340">
    <property type="entry name" value="RNase_Y/CdgJ"/>
</dbReference>
<dbReference type="SUPFAM" id="SSF141868">
    <property type="entry name" value="EAL domain-like"/>
    <property type="match status" value="1"/>
</dbReference>
<feature type="domain" description="EAL" evidence="1">
    <location>
        <begin position="1"/>
        <end position="204"/>
    </location>
</feature>
<dbReference type="PROSITE" id="PS51833">
    <property type="entry name" value="HDOD"/>
    <property type="match status" value="1"/>
</dbReference>